<sequence>MTTEAAGSSLRDRKKRDTRARIHRAAVSLALARGVGDVTVEEVAAAAEVSPRTFFNYFATKESALVGEDPEVAEHLTRAVAERPGDESVATALRAVVTARVAALEADDETWRMRRELADRSPELAARLAGAGLRLETALVRAAYARTGTDPAVDLATGVAARVTMAVVRAAFDQHRAAGHAGSVTERLEAAFAAVPHA</sequence>
<dbReference type="EMBL" id="PJNE01000001">
    <property type="protein sequence ID" value="PKW27435.1"/>
    <property type="molecule type" value="Genomic_DNA"/>
</dbReference>
<dbReference type="Pfam" id="PF00440">
    <property type="entry name" value="TetR_N"/>
    <property type="match status" value="1"/>
</dbReference>
<dbReference type="PROSITE" id="PS01081">
    <property type="entry name" value="HTH_TETR_1"/>
    <property type="match status" value="1"/>
</dbReference>
<dbReference type="GO" id="GO:0000976">
    <property type="term" value="F:transcription cis-regulatory region binding"/>
    <property type="evidence" value="ECO:0007669"/>
    <property type="project" value="TreeGrafter"/>
</dbReference>
<reference evidence="6 7" key="1">
    <citation type="submission" date="2017-12" db="EMBL/GenBank/DDBJ databases">
        <title>Sequencing the genomes of 1000 Actinobacteria strains.</title>
        <authorList>
            <person name="Klenk H.-P."/>
        </authorList>
    </citation>
    <scope>NUCLEOTIDE SEQUENCE [LARGE SCALE GENOMIC DNA]</scope>
    <source>
        <strain evidence="6 7">DSM 12806</strain>
    </source>
</reference>
<dbReference type="Gene3D" id="1.10.10.60">
    <property type="entry name" value="Homeodomain-like"/>
    <property type="match status" value="1"/>
</dbReference>
<dbReference type="SUPFAM" id="SSF46689">
    <property type="entry name" value="Homeodomain-like"/>
    <property type="match status" value="1"/>
</dbReference>
<name>A0A2N3YKQ4_9MICO</name>
<dbReference type="Proteomes" id="UP000233781">
    <property type="component" value="Unassembled WGS sequence"/>
</dbReference>
<dbReference type="Pfam" id="PF17754">
    <property type="entry name" value="TetR_C_14"/>
    <property type="match status" value="1"/>
</dbReference>
<evidence type="ECO:0000256" key="3">
    <source>
        <dbReference type="ARBA" id="ARBA00023163"/>
    </source>
</evidence>
<evidence type="ECO:0000256" key="4">
    <source>
        <dbReference type="PROSITE-ProRule" id="PRU00335"/>
    </source>
</evidence>
<dbReference type="OrthoDB" id="8688418at2"/>
<comment type="caution">
    <text evidence="6">The sequence shown here is derived from an EMBL/GenBank/DDBJ whole genome shotgun (WGS) entry which is preliminary data.</text>
</comment>
<accession>A0A2N3YKQ4</accession>
<dbReference type="PROSITE" id="PS50977">
    <property type="entry name" value="HTH_TETR_2"/>
    <property type="match status" value="1"/>
</dbReference>
<dbReference type="AlphaFoldDB" id="A0A2N3YKQ4"/>
<dbReference type="PANTHER" id="PTHR30055">
    <property type="entry name" value="HTH-TYPE TRANSCRIPTIONAL REGULATOR RUTR"/>
    <property type="match status" value="1"/>
</dbReference>
<dbReference type="Gene3D" id="1.10.357.10">
    <property type="entry name" value="Tetracycline Repressor, domain 2"/>
    <property type="match status" value="1"/>
</dbReference>
<evidence type="ECO:0000313" key="6">
    <source>
        <dbReference type="EMBL" id="PKW27435.1"/>
    </source>
</evidence>
<organism evidence="6 7">
    <name type="scientific">Phycicoccus duodecadis</name>
    <dbReference type="NCBI Taxonomy" id="173053"/>
    <lineage>
        <taxon>Bacteria</taxon>
        <taxon>Bacillati</taxon>
        <taxon>Actinomycetota</taxon>
        <taxon>Actinomycetes</taxon>
        <taxon>Micrococcales</taxon>
        <taxon>Intrasporangiaceae</taxon>
        <taxon>Phycicoccus</taxon>
    </lineage>
</organism>
<dbReference type="PANTHER" id="PTHR30055:SF238">
    <property type="entry name" value="MYCOFACTOCIN BIOSYNTHESIS TRANSCRIPTIONAL REGULATOR MFTR-RELATED"/>
    <property type="match status" value="1"/>
</dbReference>
<keyword evidence="1" id="KW-0805">Transcription regulation</keyword>
<proteinExistence type="predicted"/>
<feature type="domain" description="HTH tetR-type" evidence="5">
    <location>
        <begin position="16"/>
        <end position="76"/>
    </location>
</feature>
<evidence type="ECO:0000259" key="5">
    <source>
        <dbReference type="PROSITE" id="PS50977"/>
    </source>
</evidence>
<dbReference type="RefSeq" id="WP_101395858.1">
    <property type="nucleotide sequence ID" value="NZ_PJNE01000001.1"/>
</dbReference>
<gene>
    <name evidence="6" type="ORF">ATL31_2276</name>
</gene>
<evidence type="ECO:0000256" key="1">
    <source>
        <dbReference type="ARBA" id="ARBA00023015"/>
    </source>
</evidence>
<evidence type="ECO:0000256" key="2">
    <source>
        <dbReference type="ARBA" id="ARBA00023125"/>
    </source>
</evidence>
<dbReference type="InterPro" id="IPR009057">
    <property type="entry name" value="Homeodomain-like_sf"/>
</dbReference>
<dbReference type="GO" id="GO:0003700">
    <property type="term" value="F:DNA-binding transcription factor activity"/>
    <property type="evidence" value="ECO:0007669"/>
    <property type="project" value="TreeGrafter"/>
</dbReference>
<dbReference type="InterPro" id="IPR041347">
    <property type="entry name" value="MftR_C"/>
</dbReference>
<keyword evidence="2 4" id="KW-0238">DNA-binding</keyword>
<dbReference type="InterPro" id="IPR023772">
    <property type="entry name" value="DNA-bd_HTH_TetR-type_CS"/>
</dbReference>
<dbReference type="InterPro" id="IPR050109">
    <property type="entry name" value="HTH-type_TetR-like_transc_reg"/>
</dbReference>
<dbReference type="InterPro" id="IPR001647">
    <property type="entry name" value="HTH_TetR"/>
</dbReference>
<evidence type="ECO:0000313" key="7">
    <source>
        <dbReference type="Proteomes" id="UP000233781"/>
    </source>
</evidence>
<keyword evidence="3" id="KW-0804">Transcription</keyword>
<keyword evidence="7" id="KW-1185">Reference proteome</keyword>
<feature type="DNA-binding region" description="H-T-H motif" evidence="4">
    <location>
        <begin position="39"/>
        <end position="58"/>
    </location>
</feature>
<protein>
    <submittedName>
        <fullName evidence="6">TetR family transcriptional regulator</fullName>
    </submittedName>
</protein>